<evidence type="ECO:0000256" key="2">
    <source>
        <dbReference type="ARBA" id="ARBA00022574"/>
    </source>
</evidence>
<organism evidence="6">
    <name type="scientific">Ostreococcus tauri</name>
    <name type="common">Marine green alga</name>
    <dbReference type="NCBI Taxonomy" id="70448"/>
    <lineage>
        <taxon>Eukaryota</taxon>
        <taxon>Viridiplantae</taxon>
        <taxon>Chlorophyta</taxon>
        <taxon>Mamiellophyceae</taxon>
        <taxon>Mamiellales</taxon>
        <taxon>Bathycoccaceae</taxon>
        <taxon>Ostreococcus</taxon>
    </lineage>
</organism>
<keyword evidence="3" id="KW-0677">Repeat</keyword>
<evidence type="ECO:0000256" key="1">
    <source>
        <dbReference type="ARBA" id="ARBA00004324"/>
    </source>
</evidence>
<evidence type="ECO:0000313" key="6">
    <source>
        <dbReference type="EMBL" id="OUS48171.1"/>
    </source>
</evidence>
<feature type="repeat" description="WD" evidence="5">
    <location>
        <begin position="227"/>
        <end position="257"/>
    </location>
</feature>
<dbReference type="InterPro" id="IPR045184">
    <property type="entry name" value="SMU1"/>
</dbReference>
<proteinExistence type="predicted"/>
<dbReference type="PROSITE" id="PS50082">
    <property type="entry name" value="WD_REPEATS_2"/>
    <property type="match status" value="4"/>
</dbReference>
<gene>
    <name evidence="6" type="ORF">BE221DRAFT_190548</name>
</gene>
<evidence type="ECO:0000256" key="4">
    <source>
        <dbReference type="ARBA" id="ARBA00026184"/>
    </source>
</evidence>
<dbReference type="SUPFAM" id="SSF50978">
    <property type="entry name" value="WD40 repeat-like"/>
    <property type="match status" value="1"/>
</dbReference>
<dbReference type="SMART" id="SM00320">
    <property type="entry name" value="WD40"/>
    <property type="match status" value="5"/>
</dbReference>
<evidence type="ECO:0000256" key="5">
    <source>
        <dbReference type="PROSITE-ProRule" id="PRU00221"/>
    </source>
</evidence>
<dbReference type="Pfam" id="PF00400">
    <property type="entry name" value="WD40"/>
    <property type="match status" value="4"/>
</dbReference>
<feature type="repeat" description="WD" evidence="5">
    <location>
        <begin position="351"/>
        <end position="392"/>
    </location>
</feature>
<dbReference type="PANTHER" id="PTHR22848">
    <property type="entry name" value="WD40 REPEAT PROTEIN"/>
    <property type="match status" value="1"/>
</dbReference>
<protein>
    <recommendedName>
        <fullName evidence="4">WD40 repeat-containing protein SMU1</fullName>
    </recommendedName>
</protein>
<dbReference type="Proteomes" id="UP000195557">
    <property type="component" value="Unassembled WGS sequence"/>
</dbReference>
<keyword evidence="2 5" id="KW-0853">WD repeat</keyword>
<dbReference type="eggNOG" id="KOG0275">
    <property type="taxonomic scope" value="Eukaryota"/>
</dbReference>
<sequence>MSVAGVEDTLEVDALDVVKIVLQWARESGLENTAEALSRETATTLNCVDDLETFRHDITRGRWDVVLPSLAKLSMPKNVLEDAYEHVTLEMCELGERDTARAILRQSNVMKTMREEQSRRHARLEHYVSASDFNASDAYGGTTKEKRREKIAEALCREVCVVPPSRLLALIGQALKWQRSTGALPPGTAFDLFRGQAPAEDEEEEQCPTTSHKRIKFSKKSFPECASFSACGGMLATGSADGFIEIWDPYSGKLRKDLKYQADDALLMHDDAVLAISFSKDSEMVASGSQDGKIKVWRVSTGSCLRKFEKAHQEGVTSVVFSKDGSQVLSGSFDGLIRVHGLKSGKLLKEFRGHTSYVNSVAFTEDEAHVLSASSDGSVRVWDAKTGECKHTFRPPPPVNPNKDDDVEDTYQTGTIPAVTSAVPNPKNDAQIIVTSKTNAVVVCTLAGDVVETYWTNKTALPHTIIASTTSPRGEWIYAVSDIGEMYCFSTETKKLESTVFNLHESSTLGVSHHPRRNLVATFSSIGELKTWKP</sequence>
<dbReference type="InterPro" id="IPR001680">
    <property type="entry name" value="WD40_rpt"/>
</dbReference>
<dbReference type="PRINTS" id="PR00320">
    <property type="entry name" value="GPROTEINBRPT"/>
</dbReference>
<dbReference type="GO" id="GO:0016607">
    <property type="term" value="C:nuclear speck"/>
    <property type="evidence" value="ECO:0007669"/>
    <property type="project" value="UniProtKB-SubCell"/>
</dbReference>
<dbReference type="CDD" id="cd00200">
    <property type="entry name" value="WD40"/>
    <property type="match status" value="1"/>
</dbReference>
<name>A0A1Y5IF96_OSTTA</name>
<dbReference type="PROSITE" id="PS50294">
    <property type="entry name" value="WD_REPEATS_REGION"/>
    <property type="match status" value="3"/>
</dbReference>
<dbReference type="InterPro" id="IPR020472">
    <property type="entry name" value="WD40_PAC1"/>
</dbReference>
<accession>A0A1Y5IF96</accession>
<dbReference type="PROSITE" id="PS00678">
    <property type="entry name" value="WD_REPEATS_1"/>
    <property type="match status" value="1"/>
</dbReference>
<feature type="repeat" description="WD" evidence="5">
    <location>
        <begin position="309"/>
        <end position="350"/>
    </location>
</feature>
<feature type="repeat" description="WD" evidence="5">
    <location>
        <begin position="266"/>
        <end position="307"/>
    </location>
</feature>
<dbReference type="InterPro" id="IPR015943">
    <property type="entry name" value="WD40/YVTN_repeat-like_dom_sf"/>
</dbReference>
<dbReference type="EMBL" id="KZ155776">
    <property type="protein sequence ID" value="OUS48171.1"/>
    <property type="molecule type" value="Genomic_DNA"/>
</dbReference>
<dbReference type="InterPro" id="IPR019775">
    <property type="entry name" value="WD40_repeat_CS"/>
</dbReference>
<dbReference type="AlphaFoldDB" id="A0A1Y5IF96"/>
<comment type="subcellular location">
    <subcellularLocation>
        <location evidence="1">Nucleus speckle</location>
    </subcellularLocation>
</comment>
<reference evidence="6" key="1">
    <citation type="submission" date="2017-04" db="EMBL/GenBank/DDBJ databases">
        <title>Population genomics of picophytoplankton unveils novel chromosome hypervariability.</title>
        <authorList>
            <consortium name="DOE Joint Genome Institute"/>
            <person name="Blanc-Mathieu R."/>
            <person name="Krasovec M."/>
            <person name="Hebrard M."/>
            <person name="Yau S."/>
            <person name="Desgranges E."/>
            <person name="Martin J."/>
            <person name="Schackwitz W."/>
            <person name="Kuo A."/>
            <person name="Salin G."/>
            <person name="Donnadieu C."/>
            <person name="Desdevises Y."/>
            <person name="Sanchez-Ferandin S."/>
            <person name="Moreau H."/>
            <person name="Rivals E."/>
            <person name="Grigoriev I.V."/>
            <person name="Grimsley N."/>
            <person name="Eyre-Walker A."/>
            <person name="Piganeau G."/>
        </authorList>
    </citation>
    <scope>NUCLEOTIDE SEQUENCE [LARGE SCALE GENOMIC DNA]</scope>
    <source>
        <strain evidence="6">RCC 1115</strain>
    </source>
</reference>
<dbReference type="Gene3D" id="2.130.10.10">
    <property type="entry name" value="YVTN repeat-like/Quinoprotein amine dehydrogenase"/>
    <property type="match status" value="3"/>
</dbReference>
<dbReference type="GO" id="GO:0000398">
    <property type="term" value="P:mRNA splicing, via spliceosome"/>
    <property type="evidence" value="ECO:0007669"/>
    <property type="project" value="InterPro"/>
</dbReference>
<evidence type="ECO:0000256" key="3">
    <source>
        <dbReference type="ARBA" id="ARBA00022737"/>
    </source>
</evidence>
<dbReference type="InterPro" id="IPR036322">
    <property type="entry name" value="WD40_repeat_dom_sf"/>
</dbReference>